<reference evidence="9" key="1">
    <citation type="submission" date="2018-06" db="EMBL/GenBank/DDBJ databases">
        <authorList>
            <person name="Zhirakovskaya E."/>
        </authorList>
    </citation>
    <scope>NUCLEOTIDE SEQUENCE</scope>
</reference>
<dbReference type="PANTHER" id="PTHR13822:SF10">
    <property type="entry name" value="ATP SYNTHASE EPSILON CHAIN, CHLOROPLASTIC"/>
    <property type="match status" value="1"/>
</dbReference>
<evidence type="ECO:0000259" key="8">
    <source>
        <dbReference type="Pfam" id="PF02823"/>
    </source>
</evidence>
<dbReference type="Gene3D" id="2.60.15.10">
    <property type="entry name" value="F0F1 ATP synthase delta/epsilon subunit, N-terminal"/>
    <property type="match status" value="1"/>
</dbReference>
<dbReference type="CDD" id="cd12152">
    <property type="entry name" value="F1-ATPase_delta"/>
    <property type="match status" value="1"/>
</dbReference>
<dbReference type="InterPro" id="IPR020546">
    <property type="entry name" value="ATP_synth_F1_dsu/esu_N"/>
</dbReference>
<evidence type="ECO:0000256" key="5">
    <source>
        <dbReference type="ARBA" id="ARBA00023136"/>
    </source>
</evidence>
<evidence type="ECO:0000256" key="2">
    <source>
        <dbReference type="ARBA" id="ARBA00005712"/>
    </source>
</evidence>
<proteinExistence type="inferred from homology"/>
<sequence>MSEMNDRTFHLTVVTPQQIFFDGQVRALLAPGGAGSFGLLVNHAPMISTLLPGRLVLTSADGEKQFLTIGSGFLDVLNNEVTLVTESVTEEEGKKSH</sequence>
<dbReference type="GO" id="GO:0016787">
    <property type="term" value="F:hydrolase activity"/>
    <property type="evidence" value="ECO:0007669"/>
    <property type="project" value="UniProtKB-KW"/>
</dbReference>
<keyword evidence="4" id="KW-0406">Ion transport</keyword>
<keyword evidence="9" id="KW-0378">Hydrolase</keyword>
<dbReference type="AlphaFoldDB" id="A0A3B1DBR2"/>
<dbReference type="EC" id="3.6.3.14" evidence="9"/>
<dbReference type="Pfam" id="PF02823">
    <property type="entry name" value="ATP-synt_DE_N"/>
    <property type="match status" value="1"/>
</dbReference>
<accession>A0A3B1DBR2</accession>
<feature type="domain" description="ATP synthase F1 complex delta/epsilon subunit N-terminal" evidence="8">
    <location>
        <begin position="9"/>
        <end position="87"/>
    </location>
</feature>
<dbReference type="InterPro" id="IPR001469">
    <property type="entry name" value="ATP_synth_F1_dsu/esu"/>
</dbReference>
<evidence type="ECO:0000313" key="9">
    <source>
        <dbReference type="EMBL" id="VAX33474.1"/>
    </source>
</evidence>
<keyword evidence="7" id="KW-0066">ATP synthesis</keyword>
<evidence type="ECO:0000256" key="4">
    <source>
        <dbReference type="ARBA" id="ARBA00023065"/>
    </source>
</evidence>
<dbReference type="InterPro" id="IPR036771">
    <property type="entry name" value="ATPsynth_dsu/esu_N"/>
</dbReference>
<name>A0A3B1DBR2_9ZZZZ</name>
<evidence type="ECO:0000256" key="7">
    <source>
        <dbReference type="ARBA" id="ARBA00023310"/>
    </source>
</evidence>
<evidence type="ECO:0000256" key="6">
    <source>
        <dbReference type="ARBA" id="ARBA00023196"/>
    </source>
</evidence>
<evidence type="ECO:0000256" key="1">
    <source>
        <dbReference type="ARBA" id="ARBA00004170"/>
    </source>
</evidence>
<dbReference type="GO" id="GO:0046933">
    <property type="term" value="F:proton-transporting ATP synthase activity, rotational mechanism"/>
    <property type="evidence" value="ECO:0007669"/>
    <property type="project" value="InterPro"/>
</dbReference>
<gene>
    <name evidence="9" type="ORF">MNBD_NITROSPIRAE01-5</name>
</gene>
<evidence type="ECO:0000256" key="3">
    <source>
        <dbReference type="ARBA" id="ARBA00022448"/>
    </source>
</evidence>
<keyword evidence="5" id="KW-0472">Membrane</keyword>
<dbReference type="GO" id="GO:0045259">
    <property type="term" value="C:proton-transporting ATP synthase complex"/>
    <property type="evidence" value="ECO:0007669"/>
    <property type="project" value="UniProtKB-KW"/>
</dbReference>
<comment type="similarity">
    <text evidence="2">Belongs to the ATPase epsilon chain family.</text>
</comment>
<dbReference type="EMBL" id="UOGF01000109">
    <property type="protein sequence ID" value="VAX33474.1"/>
    <property type="molecule type" value="Genomic_DNA"/>
</dbReference>
<dbReference type="PANTHER" id="PTHR13822">
    <property type="entry name" value="ATP SYNTHASE DELTA/EPSILON CHAIN"/>
    <property type="match status" value="1"/>
</dbReference>
<protein>
    <submittedName>
        <fullName evidence="9">ATP synthase epsilon chain</fullName>
        <ecNumber evidence="9">3.6.3.14</ecNumber>
    </submittedName>
</protein>
<comment type="subcellular location">
    <subcellularLocation>
        <location evidence="1">Membrane</location>
        <topology evidence="1">Peripheral membrane protein</topology>
    </subcellularLocation>
</comment>
<organism evidence="9">
    <name type="scientific">hydrothermal vent metagenome</name>
    <dbReference type="NCBI Taxonomy" id="652676"/>
    <lineage>
        <taxon>unclassified sequences</taxon>
        <taxon>metagenomes</taxon>
        <taxon>ecological metagenomes</taxon>
    </lineage>
</organism>
<keyword evidence="3" id="KW-0813">Transport</keyword>
<dbReference type="SUPFAM" id="SSF51344">
    <property type="entry name" value="Epsilon subunit of F1F0-ATP synthase N-terminal domain"/>
    <property type="match status" value="1"/>
</dbReference>
<keyword evidence="6" id="KW-0139">CF(1)</keyword>